<feature type="transmembrane region" description="Helical" evidence="1">
    <location>
        <begin position="6"/>
        <end position="28"/>
    </location>
</feature>
<keyword evidence="3" id="KW-1185">Reference proteome</keyword>
<dbReference type="HOGENOM" id="CLU_2368088_0_0_11"/>
<sequence length="95" mass="10413">MIYVFLGAVVALFISLCIMAVGCLIHFLTKRKVLSPYRFLTIMTLLAPVFLIYDVLSDEMCSGLFNYAVSGYLITAAIISSLGRIIADGPSEARE</sequence>
<accession>A0A077HMH0</accession>
<gene>
    <name evidence="2" type="ORF">CUREI_10375</name>
</gene>
<keyword evidence="1" id="KW-0472">Membrane</keyword>
<keyword evidence="1" id="KW-0812">Transmembrane</keyword>
<evidence type="ECO:0000313" key="2">
    <source>
        <dbReference type="EMBL" id="AIL97624.1"/>
    </source>
</evidence>
<feature type="transmembrane region" description="Helical" evidence="1">
    <location>
        <begin position="65"/>
        <end position="87"/>
    </location>
</feature>
<organism evidence="2 3">
    <name type="scientific">Corynebacterium ureicelerivorans</name>
    <dbReference type="NCBI Taxonomy" id="401472"/>
    <lineage>
        <taxon>Bacteria</taxon>
        <taxon>Bacillati</taxon>
        <taxon>Actinomycetota</taxon>
        <taxon>Actinomycetes</taxon>
        <taxon>Mycobacteriales</taxon>
        <taxon>Corynebacteriaceae</taxon>
        <taxon>Corynebacterium</taxon>
    </lineage>
</organism>
<evidence type="ECO:0000313" key="3">
    <source>
        <dbReference type="Proteomes" id="UP000028939"/>
    </source>
</evidence>
<dbReference type="STRING" id="401472.CUREI_10375"/>
<feature type="transmembrane region" description="Helical" evidence="1">
    <location>
        <begin position="35"/>
        <end position="53"/>
    </location>
</feature>
<evidence type="ECO:0000256" key="1">
    <source>
        <dbReference type="SAM" id="Phobius"/>
    </source>
</evidence>
<proteinExistence type="predicted"/>
<reference evidence="2 3" key="1">
    <citation type="submission" date="2014-08" db="EMBL/GenBank/DDBJ databases">
        <title>Complete genome sequence of Corynebacterium ureicelerivorans DSM 45051, a lipophilic and urea-splitting isolate from a blood culture of a septicaemia patient.</title>
        <authorList>
            <person name="Tippelt A."/>
            <person name="Albersmeier A."/>
            <person name="Brinkrolf K."/>
            <person name="Ruckert C."/>
            <person name="Tauch A."/>
        </authorList>
    </citation>
    <scope>NUCLEOTIDE SEQUENCE [LARGE SCALE GENOMIC DNA]</scope>
    <source>
        <strain evidence="2 3">IMMIB RIV-2301</strain>
    </source>
</reference>
<dbReference type="EMBL" id="CP009215">
    <property type="protein sequence ID" value="AIL97624.1"/>
    <property type="molecule type" value="Genomic_DNA"/>
</dbReference>
<name>A0A077HMH0_9CORY</name>
<dbReference type="AlphaFoldDB" id="A0A077HMH0"/>
<dbReference type="Proteomes" id="UP000028939">
    <property type="component" value="Chromosome"/>
</dbReference>
<keyword evidence="1" id="KW-1133">Transmembrane helix</keyword>
<dbReference type="KEGG" id="cuv:CUREI_10375"/>
<protein>
    <submittedName>
        <fullName evidence="2">Uncharacterized protein</fullName>
    </submittedName>
</protein>